<keyword evidence="6" id="KW-1185">Reference proteome</keyword>
<dbReference type="InterPro" id="IPR055015">
    <property type="entry name" value="GCX_COOH"/>
</dbReference>
<proteinExistence type="predicted"/>
<protein>
    <submittedName>
        <fullName evidence="4 5">Secreted protein (Por secretion system target)</fullName>
    </submittedName>
</protein>
<evidence type="ECO:0000259" key="3">
    <source>
        <dbReference type="PROSITE" id="PS50234"/>
    </source>
</evidence>
<feature type="domain" description="VWFA" evidence="3">
    <location>
        <begin position="23"/>
        <end position="264"/>
    </location>
</feature>
<dbReference type="RefSeq" id="WP_101470795.1">
    <property type="nucleotide sequence ID" value="NZ_PJND01000007.1"/>
</dbReference>
<feature type="chain" id="PRO_5019867699" evidence="2">
    <location>
        <begin position="20"/>
        <end position="443"/>
    </location>
</feature>
<reference evidence="5 7" key="2">
    <citation type="submission" date="2018-10" db="EMBL/GenBank/DDBJ databases">
        <title>Genomic Encyclopedia of Archaeal and Bacterial Type Strains, Phase II (KMG-II): from individual species to whole genera.</title>
        <authorList>
            <person name="Goeker M."/>
        </authorList>
    </citation>
    <scope>NUCLEOTIDE SEQUENCE [LARGE SCALE GENOMIC DNA]</scope>
    <source>
        <strain evidence="5 7">DSM 21886</strain>
    </source>
</reference>
<dbReference type="AlphaFoldDB" id="A0A497UXM0"/>
<feature type="signal peptide" evidence="2">
    <location>
        <begin position="1"/>
        <end position="19"/>
    </location>
</feature>
<dbReference type="InterPro" id="IPR036465">
    <property type="entry name" value="vWFA_dom_sf"/>
</dbReference>
<sequence>MKKLYILILFLTCGLKSFAQGTDVIFWIDNSGSIDDIEYAAMKASVSNIMANVLECNPDNKITVIQYAATKVGTNFIPKIKIETDFTNSAISFSRVPVADVGNYDFAHESLGLIGKALDHITDSNILGTSFLNRTSGNTLAIYFFTDALRDDLTGSCLVNKNTILIGSNGAFQNYTNFKVSRNATFIVTMVPSGAEGYMPGSDLKAKKAGAAISSGGNGGTYILNEIESYPLDPNGPGSLPRFFLYKPNFTLTPVEIGAISDQLCSVVQAPCPQHLILTSPLDDVNAPIQDNRQASISITASNQINKEAVGIYHAGSTLVFKSGFHSKNGSRFRAYVEGCSDKFVGRESDITNRKEFQKEMKGTQIVQKPLLYPNPATQKATIEYDEPIHNLLISSIDGRTIFSKILKTNSYEIDLSNYKNGIYIVTIQTSNRNIFTSKLIKE</sequence>
<evidence type="ECO:0000313" key="6">
    <source>
        <dbReference type="Proteomes" id="UP000233767"/>
    </source>
</evidence>
<accession>A0A497UXM0</accession>
<evidence type="ECO:0000313" key="7">
    <source>
        <dbReference type="Proteomes" id="UP000275027"/>
    </source>
</evidence>
<keyword evidence="1 2" id="KW-0732">Signal</keyword>
<dbReference type="NCBIfam" id="TIGR04183">
    <property type="entry name" value="Por_Secre_tail"/>
    <property type="match status" value="1"/>
</dbReference>
<evidence type="ECO:0000313" key="4">
    <source>
        <dbReference type="EMBL" id="PKW28614.1"/>
    </source>
</evidence>
<name>A0A497UXM0_9FLAO</name>
<dbReference type="InterPro" id="IPR026444">
    <property type="entry name" value="Secre_tail"/>
</dbReference>
<dbReference type="NCBIfam" id="NF045639">
    <property type="entry name" value="GCX_COOH"/>
    <property type="match status" value="1"/>
</dbReference>
<dbReference type="Proteomes" id="UP000275027">
    <property type="component" value="Unassembled WGS sequence"/>
</dbReference>
<dbReference type="EMBL" id="RCCB01000010">
    <property type="protein sequence ID" value="RLJ35881.1"/>
    <property type="molecule type" value="Genomic_DNA"/>
</dbReference>
<evidence type="ECO:0000313" key="5">
    <source>
        <dbReference type="EMBL" id="RLJ35881.1"/>
    </source>
</evidence>
<dbReference type="Gene3D" id="3.40.50.410">
    <property type="entry name" value="von Willebrand factor, type A domain"/>
    <property type="match status" value="1"/>
</dbReference>
<gene>
    <name evidence="4" type="ORF">B0G92_0237</name>
    <name evidence="5" type="ORF">CLV50_1267</name>
</gene>
<dbReference type="EMBL" id="PJND01000007">
    <property type="protein sequence ID" value="PKW28614.1"/>
    <property type="molecule type" value="Genomic_DNA"/>
</dbReference>
<organism evidence="5 7">
    <name type="scientific">Flavobacterium lindanitolerans</name>
    <dbReference type="NCBI Taxonomy" id="428988"/>
    <lineage>
        <taxon>Bacteria</taxon>
        <taxon>Pseudomonadati</taxon>
        <taxon>Bacteroidota</taxon>
        <taxon>Flavobacteriia</taxon>
        <taxon>Flavobacteriales</taxon>
        <taxon>Flavobacteriaceae</taxon>
        <taxon>Flavobacterium</taxon>
    </lineage>
</organism>
<reference evidence="4 6" key="1">
    <citation type="submission" date="2017-12" db="EMBL/GenBank/DDBJ databases">
        <title>Genomic Encyclopedia of Type Strains, Phase III (KMG-III): the genomes of soil and plant-associated and newly described type strains.</title>
        <authorList>
            <person name="Whitman W."/>
        </authorList>
    </citation>
    <scope>NUCLEOTIDE SEQUENCE [LARGE SCALE GENOMIC DNA]</scope>
    <source>
        <strain evidence="4 6">IP-10</strain>
    </source>
</reference>
<evidence type="ECO:0000256" key="1">
    <source>
        <dbReference type="ARBA" id="ARBA00022729"/>
    </source>
</evidence>
<evidence type="ECO:0000256" key="2">
    <source>
        <dbReference type="SAM" id="SignalP"/>
    </source>
</evidence>
<dbReference type="SUPFAM" id="SSF53300">
    <property type="entry name" value="vWA-like"/>
    <property type="match status" value="1"/>
</dbReference>
<dbReference type="Proteomes" id="UP000233767">
    <property type="component" value="Unassembled WGS sequence"/>
</dbReference>
<dbReference type="Pfam" id="PF18962">
    <property type="entry name" value="Por_Secre_tail"/>
    <property type="match status" value="1"/>
</dbReference>
<dbReference type="PROSITE" id="PS50234">
    <property type="entry name" value="VWFA"/>
    <property type="match status" value="1"/>
</dbReference>
<dbReference type="InterPro" id="IPR002035">
    <property type="entry name" value="VWF_A"/>
</dbReference>
<comment type="caution">
    <text evidence="5">The sequence shown here is derived from an EMBL/GenBank/DDBJ whole genome shotgun (WGS) entry which is preliminary data.</text>
</comment>